<dbReference type="AlphaFoldDB" id="A0A328CB82"/>
<organism evidence="1 2">
    <name type="scientific">Lujinxingia litoralis</name>
    <dbReference type="NCBI Taxonomy" id="2211119"/>
    <lineage>
        <taxon>Bacteria</taxon>
        <taxon>Deltaproteobacteria</taxon>
        <taxon>Bradymonadales</taxon>
        <taxon>Lujinxingiaceae</taxon>
        <taxon>Lujinxingia</taxon>
    </lineage>
</organism>
<proteinExistence type="predicted"/>
<keyword evidence="2" id="KW-1185">Reference proteome</keyword>
<dbReference type="EMBL" id="QHKO01000002">
    <property type="protein sequence ID" value="RAL23739.1"/>
    <property type="molecule type" value="Genomic_DNA"/>
</dbReference>
<evidence type="ECO:0000313" key="1">
    <source>
        <dbReference type="EMBL" id="RAL23739.1"/>
    </source>
</evidence>
<name>A0A328CB82_9DELT</name>
<reference evidence="1 2" key="1">
    <citation type="submission" date="2018-05" db="EMBL/GenBank/DDBJ databases">
        <title>Lujinxingia marina gen. nov. sp. nov., a new facultative anaerobic member of the class Deltaproteobacteria, and proposal of Lujinxingaceae fam. nov.</title>
        <authorList>
            <person name="Li C.-M."/>
        </authorList>
    </citation>
    <scope>NUCLEOTIDE SEQUENCE [LARGE SCALE GENOMIC DNA]</scope>
    <source>
        <strain evidence="1 2">B210</strain>
    </source>
</reference>
<dbReference type="RefSeq" id="WP_111728997.1">
    <property type="nucleotide sequence ID" value="NZ_QHKO01000002.1"/>
</dbReference>
<protein>
    <submittedName>
        <fullName evidence="1">Uncharacterized protein</fullName>
    </submittedName>
</protein>
<gene>
    <name evidence="1" type="ORF">DL240_06170</name>
</gene>
<dbReference type="Proteomes" id="UP000249169">
    <property type="component" value="Unassembled WGS sequence"/>
</dbReference>
<dbReference type="OrthoDB" id="5478297at2"/>
<evidence type="ECO:0000313" key="2">
    <source>
        <dbReference type="Proteomes" id="UP000249169"/>
    </source>
</evidence>
<sequence>MVPWSHEIDDSTLASAVLNEGSITFPLAGNDFLTEVTRADILYNLTSEEPFIYRVNAIDSTETDITFFVQDAPLTDLIIQAKIGLDEPSNMSTNALSQHQQSLNENGIGQLHQPLDDEFERITTTVSFPTIEASVCDNHSGVSVVVDLSASDIEGTYGSVDASTGFTAGDSCPDNTIGGRVSTTPTITIDIYNAVAALDIDTSWFGEESQASESECECFSSHYPDVAPCGISEQEMPFYKRECNGRLKVFNFQLSASFITALSDLVFELYYELEFSKPLFEITLVKVPFAIGPVPVTASVTFEVVFTAQTDGGLSASWAGKNAPGFQIDTMFGVEYSNNAFQRIQQDPQPDPYVIDDPDLLGKINASIALDANVKLKALILNFAGVTATVPGLYAKLEASYENNLTQGEEQCTLELSVGAAVKLGLESDAGWIGDLIGINGEVNWTILDTCDAAEGSFLRNLCYYKDFSAALGFVCPPPMPARVNKVRLTVDDANFPPGQNAPEHVPVDALFVQRVPVSSAPYYLVPSRVIVDGQESAEALEKIHAIQYLSCDPELWEESVITFENELIVDYAEVFEAGDLIRIHRQGFPTSQAADNPTNPEHHGLLCFPNGNFHIDVGRSDKEQWERLIDHVSTTSDHRLTPTFLESFTDEENTSTGN</sequence>
<comment type="caution">
    <text evidence="1">The sequence shown here is derived from an EMBL/GenBank/DDBJ whole genome shotgun (WGS) entry which is preliminary data.</text>
</comment>
<accession>A0A328CB82</accession>